<dbReference type="InterPro" id="IPR036291">
    <property type="entry name" value="NAD(P)-bd_dom_sf"/>
</dbReference>
<evidence type="ECO:0000259" key="1">
    <source>
        <dbReference type="Pfam" id="PF01408"/>
    </source>
</evidence>
<dbReference type="InterPro" id="IPR055170">
    <property type="entry name" value="GFO_IDH_MocA-like_dom"/>
</dbReference>
<dbReference type="Pfam" id="PF22725">
    <property type="entry name" value="GFO_IDH_MocA_C3"/>
    <property type="match status" value="1"/>
</dbReference>
<accession>A0A1M5DCQ7</accession>
<dbReference type="InterPro" id="IPR000683">
    <property type="entry name" value="Gfo/Idh/MocA-like_OxRdtase_N"/>
</dbReference>
<evidence type="ECO:0000259" key="2">
    <source>
        <dbReference type="Pfam" id="PF22725"/>
    </source>
</evidence>
<evidence type="ECO:0000313" key="3">
    <source>
        <dbReference type="EMBL" id="SHF64789.1"/>
    </source>
</evidence>
<name>A0A1M5DCQ7_9BACT</name>
<dbReference type="SUPFAM" id="SSF51735">
    <property type="entry name" value="NAD(P)-binding Rossmann-fold domains"/>
    <property type="match status" value="1"/>
</dbReference>
<protein>
    <submittedName>
        <fullName evidence="3">Predicted dehydrogenase</fullName>
    </submittedName>
</protein>
<proteinExistence type="predicted"/>
<keyword evidence="4" id="KW-1185">Reference proteome</keyword>
<dbReference type="Gene3D" id="3.30.360.10">
    <property type="entry name" value="Dihydrodipicolinate Reductase, domain 2"/>
    <property type="match status" value="1"/>
</dbReference>
<sequence>MKTWNIGIIGTGMIADFHAKSIQSLPNARLAGFSNIRSGKAKKMAEKYSVKYWDTYQSMLKSDEVDMVMIATPSGAHMEPVIEAAKCGKHVLCEKPLEIETARIDRMIEAHQKAGTRLGGIFNLRYNETTRIMKKAIDDKRLGTITYAAVHVPWWRNNAYYEGWHGTWSLDGGGALMNQAIHMIDLLQYLMGPVSKLGAFTSNIGHPQIEAEDTAVSVLQFENKALGVIYGTTASYPGQFRRLEITGTKGSIVLVENSLQVWQFAEMTEDDEKIIQQYGKIEGGGGVADPAAISFENHAKNLAAFIQSVEENRPFEIDGEEAKKSVALILDIYKSAQTNSMINKNQA</sequence>
<feature type="domain" description="GFO/IDH/MocA-like oxidoreductase" evidence="2">
    <location>
        <begin position="132"/>
        <end position="253"/>
    </location>
</feature>
<dbReference type="SUPFAM" id="SSF55347">
    <property type="entry name" value="Glyceraldehyde-3-phosphate dehydrogenase-like, C-terminal domain"/>
    <property type="match status" value="1"/>
</dbReference>
<dbReference type="Pfam" id="PF01408">
    <property type="entry name" value="GFO_IDH_MocA"/>
    <property type="match status" value="1"/>
</dbReference>
<gene>
    <name evidence="3" type="ORF">SAMN05444274_10746</name>
</gene>
<organism evidence="3 4">
    <name type="scientific">Mariniphaga anaerophila</name>
    <dbReference type="NCBI Taxonomy" id="1484053"/>
    <lineage>
        <taxon>Bacteria</taxon>
        <taxon>Pseudomonadati</taxon>
        <taxon>Bacteroidota</taxon>
        <taxon>Bacteroidia</taxon>
        <taxon>Marinilabiliales</taxon>
        <taxon>Prolixibacteraceae</taxon>
        <taxon>Mariniphaga</taxon>
    </lineage>
</organism>
<dbReference type="InterPro" id="IPR052515">
    <property type="entry name" value="Gfo/Idh/MocA_Oxidoreductase"/>
</dbReference>
<dbReference type="EMBL" id="FQUM01000007">
    <property type="protein sequence ID" value="SHF64789.1"/>
    <property type="molecule type" value="Genomic_DNA"/>
</dbReference>
<dbReference type="GO" id="GO:0000166">
    <property type="term" value="F:nucleotide binding"/>
    <property type="evidence" value="ECO:0007669"/>
    <property type="project" value="InterPro"/>
</dbReference>
<reference evidence="3 4" key="1">
    <citation type="submission" date="2016-11" db="EMBL/GenBank/DDBJ databases">
        <authorList>
            <person name="Jaros S."/>
            <person name="Januszkiewicz K."/>
            <person name="Wedrychowicz H."/>
        </authorList>
    </citation>
    <scope>NUCLEOTIDE SEQUENCE [LARGE SCALE GENOMIC DNA]</scope>
    <source>
        <strain evidence="3 4">DSM 26910</strain>
    </source>
</reference>
<dbReference type="RefSeq" id="WP_073002674.1">
    <property type="nucleotide sequence ID" value="NZ_FQUM01000007.1"/>
</dbReference>
<dbReference type="STRING" id="1484053.SAMN05444274_10746"/>
<dbReference type="Proteomes" id="UP000184164">
    <property type="component" value="Unassembled WGS sequence"/>
</dbReference>
<evidence type="ECO:0000313" key="4">
    <source>
        <dbReference type="Proteomes" id="UP000184164"/>
    </source>
</evidence>
<dbReference type="PANTHER" id="PTHR43249:SF1">
    <property type="entry name" value="D-GLUCOSIDE 3-DEHYDROGENASE"/>
    <property type="match status" value="1"/>
</dbReference>
<dbReference type="Gene3D" id="3.40.50.720">
    <property type="entry name" value="NAD(P)-binding Rossmann-like Domain"/>
    <property type="match status" value="1"/>
</dbReference>
<feature type="domain" description="Gfo/Idh/MocA-like oxidoreductase N-terminal" evidence="1">
    <location>
        <begin position="5"/>
        <end position="118"/>
    </location>
</feature>
<dbReference type="AlphaFoldDB" id="A0A1M5DCQ7"/>
<dbReference type="OrthoDB" id="9815825at2"/>
<dbReference type="PANTHER" id="PTHR43249">
    <property type="entry name" value="UDP-N-ACETYL-2-AMINO-2-DEOXY-D-GLUCURONATE OXIDASE"/>
    <property type="match status" value="1"/>
</dbReference>